<reference evidence="7 8" key="2">
    <citation type="submission" date="2018-11" db="EMBL/GenBank/DDBJ databases">
        <authorList>
            <consortium name="Pathogen Informatics"/>
        </authorList>
    </citation>
    <scope>NUCLEOTIDE SEQUENCE [LARGE SCALE GENOMIC DNA]</scope>
</reference>
<dbReference type="InterPro" id="IPR000306">
    <property type="entry name" value="Znf_FYVE"/>
</dbReference>
<evidence type="ECO:0000256" key="4">
    <source>
        <dbReference type="PROSITE-ProRule" id="PRU00091"/>
    </source>
</evidence>
<dbReference type="Proteomes" id="UP000271098">
    <property type="component" value="Unassembled WGS sequence"/>
</dbReference>
<feature type="region of interest" description="Disordered" evidence="5">
    <location>
        <begin position="80"/>
        <end position="154"/>
    </location>
</feature>
<dbReference type="SUPFAM" id="SSF57903">
    <property type="entry name" value="FYVE/PHD zinc finger"/>
    <property type="match status" value="1"/>
</dbReference>
<dbReference type="OrthoDB" id="5875911at2759"/>
<evidence type="ECO:0000313" key="8">
    <source>
        <dbReference type="Proteomes" id="UP000271098"/>
    </source>
</evidence>
<feature type="region of interest" description="Disordered" evidence="5">
    <location>
        <begin position="28"/>
        <end position="53"/>
    </location>
</feature>
<dbReference type="PROSITE" id="PS50178">
    <property type="entry name" value="ZF_FYVE"/>
    <property type="match status" value="1"/>
</dbReference>
<dbReference type="InterPro" id="IPR011011">
    <property type="entry name" value="Znf_FYVE_PHD"/>
</dbReference>
<evidence type="ECO:0000256" key="2">
    <source>
        <dbReference type="ARBA" id="ARBA00022771"/>
    </source>
</evidence>
<feature type="compositionally biased region" description="Basic and acidic residues" evidence="5">
    <location>
        <begin position="85"/>
        <end position="99"/>
    </location>
</feature>
<evidence type="ECO:0000256" key="5">
    <source>
        <dbReference type="SAM" id="MobiDB-lite"/>
    </source>
</evidence>
<dbReference type="EMBL" id="UYRT01082330">
    <property type="protein sequence ID" value="VDN25842.1"/>
    <property type="molecule type" value="Genomic_DNA"/>
</dbReference>
<evidence type="ECO:0000256" key="1">
    <source>
        <dbReference type="ARBA" id="ARBA00022723"/>
    </source>
</evidence>
<dbReference type="GO" id="GO:0016197">
    <property type="term" value="P:endosomal transport"/>
    <property type="evidence" value="ECO:0007669"/>
    <property type="project" value="TreeGrafter"/>
</dbReference>
<keyword evidence="2 4" id="KW-0863">Zinc-finger</keyword>
<feature type="domain" description="FYVE-type" evidence="6">
    <location>
        <begin position="201"/>
        <end position="242"/>
    </location>
</feature>
<dbReference type="GO" id="GO:0031901">
    <property type="term" value="C:early endosome membrane"/>
    <property type="evidence" value="ECO:0007669"/>
    <property type="project" value="TreeGrafter"/>
</dbReference>
<reference evidence="9" key="1">
    <citation type="submission" date="2016-06" db="UniProtKB">
        <authorList>
            <consortium name="WormBaseParasite"/>
        </authorList>
    </citation>
    <scope>IDENTIFICATION</scope>
</reference>
<organism evidence="9">
    <name type="scientific">Gongylonema pulchrum</name>
    <dbReference type="NCBI Taxonomy" id="637853"/>
    <lineage>
        <taxon>Eukaryota</taxon>
        <taxon>Metazoa</taxon>
        <taxon>Ecdysozoa</taxon>
        <taxon>Nematoda</taxon>
        <taxon>Chromadorea</taxon>
        <taxon>Rhabditida</taxon>
        <taxon>Spirurina</taxon>
        <taxon>Spiruromorpha</taxon>
        <taxon>Spiruroidea</taxon>
        <taxon>Gongylonematidae</taxon>
        <taxon>Gongylonema</taxon>
    </lineage>
</organism>
<dbReference type="GO" id="GO:0008270">
    <property type="term" value="F:zinc ion binding"/>
    <property type="evidence" value="ECO:0007669"/>
    <property type="project" value="UniProtKB-KW"/>
</dbReference>
<dbReference type="SMART" id="SM00064">
    <property type="entry name" value="FYVE"/>
    <property type="match status" value="1"/>
</dbReference>
<gene>
    <name evidence="7" type="ORF">GPUH_LOCUS15354</name>
</gene>
<dbReference type="InterPro" id="IPR013083">
    <property type="entry name" value="Znf_RING/FYVE/PHD"/>
</dbReference>
<evidence type="ECO:0000313" key="9">
    <source>
        <dbReference type="WBParaSite" id="GPUH_0001537401-mRNA-1"/>
    </source>
</evidence>
<evidence type="ECO:0000259" key="6">
    <source>
        <dbReference type="PROSITE" id="PS50178"/>
    </source>
</evidence>
<feature type="compositionally biased region" description="Basic and acidic residues" evidence="5">
    <location>
        <begin position="118"/>
        <end position="133"/>
    </location>
</feature>
<dbReference type="PANTHER" id="PTHR46319:SF3">
    <property type="entry name" value="ZINC FINGER FYVE DOMAIN-CONTAINING PROTEIN"/>
    <property type="match status" value="1"/>
</dbReference>
<dbReference type="Pfam" id="PF01363">
    <property type="entry name" value="FYVE"/>
    <property type="match status" value="1"/>
</dbReference>
<feature type="compositionally biased region" description="Acidic residues" evidence="5">
    <location>
        <begin position="134"/>
        <end position="154"/>
    </location>
</feature>
<dbReference type="WBParaSite" id="GPUH_0001537401-mRNA-1">
    <property type="protein sequence ID" value="GPUH_0001537401-mRNA-1"/>
    <property type="gene ID" value="GPUH_0001537401"/>
</dbReference>
<dbReference type="Gene3D" id="3.30.40.10">
    <property type="entry name" value="Zinc/RING finger domain, C3HC4 (zinc finger)"/>
    <property type="match status" value="1"/>
</dbReference>
<proteinExistence type="predicted"/>
<name>A0A183E313_9BILA</name>
<dbReference type="PANTHER" id="PTHR46319">
    <property type="entry name" value="ZINC FINGER FYVE DOMAIN-CONTAINING PROTEIN"/>
    <property type="match status" value="1"/>
</dbReference>
<keyword evidence="8" id="KW-1185">Reference proteome</keyword>
<keyword evidence="3" id="KW-0862">Zinc</keyword>
<dbReference type="InterPro" id="IPR017455">
    <property type="entry name" value="Znf_FYVE-rel"/>
</dbReference>
<evidence type="ECO:0000313" key="7">
    <source>
        <dbReference type="EMBL" id="VDN25842.1"/>
    </source>
</evidence>
<accession>A0A183E313</accession>
<dbReference type="AlphaFoldDB" id="A0A183E313"/>
<protein>
    <submittedName>
        <fullName evidence="9">FYVE-type domain-containing protein</fullName>
    </submittedName>
</protein>
<sequence>MCAALDNNPSGEPSDLLPVQLEQSAFKEVRGAGEAGDECVDESQSTYEMKNEQADVIQNSEVSCAEAPKMSQVLAEPALCSADVDSPRAEDVKSDKELITEGETNKPSGDELCTDSLALEKEEQPEEKERSGPDEEGEEAELVENASDDSTNEYETMEEIEEARAASVVTSTHDISRDSGVKYLTESERQLGRVKPIWIADKETLSCMLCCTKFTVFLRRHHCRCCGRVLCAQCTTRKVSCA</sequence>
<evidence type="ECO:0000256" key="3">
    <source>
        <dbReference type="ARBA" id="ARBA00022833"/>
    </source>
</evidence>
<keyword evidence="1" id="KW-0479">Metal-binding</keyword>